<accession>A0A0S3PY20</accession>
<dbReference type="KEGG" id="vgo:GJW-30_1_03322"/>
<name>A0A0S3PY20_9BRAD</name>
<dbReference type="AlphaFoldDB" id="A0A0S3PY20"/>
<keyword evidence="4" id="KW-1185">Reference proteome</keyword>
<gene>
    <name evidence="3" type="ORF">GJW-30_1_03322</name>
</gene>
<dbReference type="Pfam" id="PF11160">
    <property type="entry name" value="Hva1_TUDOR"/>
    <property type="match status" value="1"/>
</dbReference>
<reference evidence="3 4" key="1">
    <citation type="submission" date="2015-08" db="EMBL/GenBank/DDBJ databases">
        <title>Investigation of the bacterial diversity of lava forest soil.</title>
        <authorList>
            <person name="Lee J.S."/>
        </authorList>
    </citation>
    <scope>NUCLEOTIDE SEQUENCE [LARGE SCALE GENOMIC DNA]</scope>
    <source>
        <strain evidence="3 4">GJW-30</strain>
    </source>
</reference>
<dbReference type="Proteomes" id="UP000236884">
    <property type="component" value="Chromosome"/>
</dbReference>
<dbReference type="OrthoDB" id="71751at2"/>
<dbReference type="RefSeq" id="WP_096357281.1">
    <property type="nucleotide sequence ID" value="NZ_AP014946.1"/>
</dbReference>
<evidence type="ECO:0000313" key="4">
    <source>
        <dbReference type="Proteomes" id="UP000236884"/>
    </source>
</evidence>
<evidence type="ECO:0000256" key="1">
    <source>
        <dbReference type="SAM" id="MobiDB-lite"/>
    </source>
</evidence>
<evidence type="ECO:0000313" key="3">
    <source>
        <dbReference type="EMBL" id="BAT60772.1"/>
    </source>
</evidence>
<organism evidence="3 4">
    <name type="scientific">Variibacter gotjawalensis</name>
    <dbReference type="NCBI Taxonomy" id="1333996"/>
    <lineage>
        <taxon>Bacteria</taxon>
        <taxon>Pseudomonadati</taxon>
        <taxon>Pseudomonadota</taxon>
        <taxon>Alphaproteobacteria</taxon>
        <taxon>Hyphomicrobiales</taxon>
        <taxon>Nitrobacteraceae</taxon>
        <taxon>Variibacter</taxon>
    </lineage>
</organism>
<dbReference type="InterPro" id="IPR021331">
    <property type="entry name" value="Hva1_TUDOR"/>
</dbReference>
<dbReference type="EMBL" id="AP014946">
    <property type="protein sequence ID" value="BAT60772.1"/>
    <property type="molecule type" value="Genomic_DNA"/>
</dbReference>
<dbReference type="Gene3D" id="2.30.30.1060">
    <property type="match status" value="1"/>
</dbReference>
<protein>
    <recommendedName>
        <fullName evidence="2">Hypervirulence associated protein TUDOR domain-containing protein</fullName>
    </recommendedName>
</protein>
<evidence type="ECO:0000259" key="2">
    <source>
        <dbReference type="Pfam" id="PF11160"/>
    </source>
</evidence>
<proteinExistence type="predicted"/>
<feature type="domain" description="Hypervirulence associated protein TUDOR" evidence="2">
    <location>
        <begin position="10"/>
        <end position="68"/>
    </location>
</feature>
<feature type="region of interest" description="Disordered" evidence="1">
    <location>
        <begin position="1"/>
        <end position="20"/>
    </location>
</feature>
<sequence length="71" mass="7662">MAKKASVKVGDKVKWKTSQGETRGKVVEKITKTKKIKGYTAKASPKNPKLIVKSRKTGAKAAHKASGLKKV</sequence>